<dbReference type="GO" id="GO:0016740">
    <property type="term" value="F:transferase activity"/>
    <property type="evidence" value="ECO:0007669"/>
    <property type="project" value="UniProtKB-KW"/>
</dbReference>
<keyword evidence="1" id="KW-0808">Transferase</keyword>
<evidence type="ECO:0000313" key="4">
    <source>
        <dbReference type="Proteomes" id="UP000245207"/>
    </source>
</evidence>
<sequence length="215" mass="23390">MHLVTELVVHHLTTSLRGPPQRVAHQTEGEPVDMDNASIIATFPADLRQEARSLFGNTHRLINNKRNGLGFDRQTVIDRGVGVTIGRRTSSALLESLKVEGGPLLDPDALKSLISLLQLAQVRGLLQVVVYTAASKLESQSHTEKPVASSQVQEAVSHPQEDSSLAIAEPNQDDKSFGHGLSTSDDLKKVNMNNIFMKLPQTDLHNLCSLLGHEG</sequence>
<proteinExistence type="predicted"/>
<evidence type="ECO:0000256" key="2">
    <source>
        <dbReference type="SAM" id="MobiDB-lite"/>
    </source>
</evidence>
<feature type="region of interest" description="Disordered" evidence="2">
    <location>
        <begin position="140"/>
        <end position="182"/>
    </location>
</feature>
<dbReference type="STRING" id="35608.A0A2U1PPY5"/>
<evidence type="ECO:0000313" key="3">
    <source>
        <dbReference type="EMBL" id="PWA87834.1"/>
    </source>
</evidence>
<dbReference type="OrthoDB" id="8068875at2759"/>
<organism evidence="3 4">
    <name type="scientific">Artemisia annua</name>
    <name type="common">Sweet wormwood</name>
    <dbReference type="NCBI Taxonomy" id="35608"/>
    <lineage>
        <taxon>Eukaryota</taxon>
        <taxon>Viridiplantae</taxon>
        <taxon>Streptophyta</taxon>
        <taxon>Embryophyta</taxon>
        <taxon>Tracheophyta</taxon>
        <taxon>Spermatophyta</taxon>
        <taxon>Magnoliopsida</taxon>
        <taxon>eudicotyledons</taxon>
        <taxon>Gunneridae</taxon>
        <taxon>Pentapetalae</taxon>
        <taxon>asterids</taxon>
        <taxon>campanulids</taxon>
        <taxon>Asterales</taxon>
        <taxon>Asteraceae</taxon>
        <taxon>Asteroideae</taxon>
        <taxon>Anthemideae</taxon>
        <taxon>Artemisiinae</taxon>
        <taxon>Artemisia</taxon>
    </lineage>
</organism>
<reference evidence="3 4" key="1">
    <citation type="journal article" date="2018" name="Mol. Plant">
        <title>The genome of Artemisia annua provides insight into the evolution of Asteraceae family and artemisinin biosynthesis.</title>
        <authorList>
            <person name="Shen Q."/>
            <person name="Zhang L."/>
            <person name="Liao Z."/>
            <person name="Wang S."/>
            <person name="Yan T."/>
            <person name="Shi P."/>
            <person name="Liu M."/>
            <person name="Fu X."/>
            <person name="Pan Q."/>
            <person name="Wang Y."/>
            <person name="Lv Z."/>
            <person name="Lu X."/>
            <person name="Zhang F."/>
            <person name="Jiang W."/>
            <person name="Ma Y."/>
            <person name="Chen M."/>
            <person name="Hao X."/>
            <person name="Li L."/>
            <person name="Tang Y."/>
            <person name="Lv G."/>
            <person name="Zhou Y."/>
            <person name="Sun X."/>
            <person name="Brodelius P.E."/>
            <person name="Rose J.K.C."/>
            <person name="Tang K."/>
        </authorList>
    </citation>
    <scope>NUCLEOTIDE SEQUENCE [LARGE SCALE GENOMIC DNA]</scope>
    <source>
        <strain evidence="4">cv. Huhao1</strain>
        <tissue evidence="3">Leaf</tissue>
    </source>
</reference>
<dbReference type="AlphaFoldDB" id="A0A2U1PPY5"/>
<dbReference type="Proteomes" id="UP000245207">
    <property type="component" value="Unassembled WGS sequence"/>
</dbReference>
<name>A0A2U1PPY5_ARTAN</name>
<dbReference type="EMBL" id="PKPP01000873">
    <property type="protein sequence ID" value="PWA87834.1"/>
    <property type="molecule type" value="Genomic_DNA"/>
</dbReference>
<keyword evidence="4" id="KW-1185">Reference proteome</keyword>
<accession>A0A2U1PPY5</accession>
<dbReference type="InterPro" id="IPR025527">
    <property type="entry name" value="HUWE1/Rev1_UBM"/>
</dbReference>
<dbReference type="Pfam" id="PF14377">
    <property type="entry name" value="UBM"/>
    <property type="match status" value="1"/>
</dbReference>
<comment type="caution">
    <text evidence="3">The sequence shown here is derived from an EMBL/GenBank/DDBJ whole genome shotgun (WGS) entry which is preliminary data.</text>
</comment>
<protein>
    <submittedName>
        <fullName evidence="3">HECT domain-containing protein</fullName>
    </submittedName>
</protein>
<gene>
    <name evidence="3" type="ORF">CTI12_AA108680</name>
</gene>
<evidence type="ECO:0000256" key="1">
    <source>
        <dbReference type="ARBA" id="ARBA00022679"/>
    </source>
</evidence>